<dbReference type="Gene3D" id="2.60.210.10">
    <property type="entry name" value="Apoptosis, Tumor Necrosis Factor Receptor Associated Protein 2, Chain A"/>
    <property type="match status" value="1"/>
</dbReference>
<reference evidence="4 5" key="1">
    <citation type="journal article" date="2021" name="Commun. Biol.">
        <title>The genome of Shorea leprosula (Dipterocarpaceae) highlights the ecological relevance of drought in aseasonal tropical rainforests.</title>
        <authorList>
            <person name="Ng K.K.S."/>
            <person name="Kobayashi M.J."/>
            <person name="Fawcett J.A."/>
            <person name="Hatakeyama M."/>
            <person name="Paape T."/>
            <person name="Ng C.H."/>
            <person name="Ang C.C."/>
            <person name="Tnah L.H."/>
            <person name="Lee C.T."/>
            <person name="Nishiyama T."/>
            <person name="Sese J."/>
            <person name="O'Brien M.J."/>
            <person name="Copetti D."/>
            <person name="Mohd Noor M.I."/>
            <person name="Ong R.C."/>
            <person name="Putra M."/>
            <person name="Sireger I.Z."/>
            <person name="Indrioko S."/>
            <person name="Kosugi Y."/>
            <person name="Izuno A."/>
            <person name="Isagi Y."/>
            <person name="Lee S.L."/>
            <person name="Shimizu K.K."/>
        </authorList>
    </citation>
    <scope>NUCLEOTIDE SEQUENCE [LARGE SCALE GENOMIC DNA]</scope>
    <source>
        <strain evidence="4">214</strain>
    </source>
</reference>
<dbReference type="EMBL" id="BPVZ01000709">
    <property type="protein sequence ID" value="GKV52454.1"/>
    <property type="molecule type" value="Genomic_DNA"/>
</dbReference>
<dbReference type="PANTHER" id="PTHR46236">
    <property type="entry name" value="TRAF-LIKE SUPERFAMILY PROTEIN"/>
    <property type="match status" value="1"/>
</dbReference>
<dbReference type="Proteomes" id="UP001054252">
    <property type="component" value="Unassembled WGS sequence"/>
</dbReference>
<dbReference type="SMART" id="SM00061">
    <property type="entry name" value="MATH"/>
    <property type="match status" value="1"/>
</dbReference>
<protein>
    <recommendedName>
        <fullName evidence="3">MATH domain-containing protein</fullName>
    </recommendedName>
</protein>
<proteinExistence type="predicted"/>
<comment type="caution">
    <text evidence="4">The sequence shown here is derived from an EMBL/GenBank/DDBJ whole genome shotgun (WGS) entry which is preliminary data.</text>
</comment>
<evidence type="ECO:0000256" key="2">
    <source>
        <dbReference type="SAM" id="Coils"/>
    </source>
</evidence>
<dbReference type="PROSITE" id="PS50144">
    <property type="entry name" value="MATH"/>
    <property type="match status" value="1"/>
</dbReference>
<name>A0AAV5MTM0_9ROSI</name>
<feature type="coiled-coil region" evidence="2">
    <location>
        <begin position="269"/>
        <end position="345"/>
    </location>
</feature>
<keyword evidence="5" id="KW-1185">Reference proteome</keyword>
<accession>A0AAV5MTM0</accession>
<dbReference type="InterPro" id="IPR050804">
    <property type="entry name" value="MCC"/>
</dbReference>
<dbReference type="SUPFAM" id="SSF49599">
    <property type="entry name" value="TRAF domain-like"/>
    <property type="match status" value="1"/>
</dbReference>
<evidence type="ECO:0000256" key="1">
    <source>
        <dbReference type="ARBA" id="ARBA00023054"/>
    </source>
</evidence>
<keyword evidence="1 2" id="KW-0175">Coiled coil</keyword>
<evidence type="ECO:0000313" key="5">
    <source>
        <dbReference type="Proteomes" id="UP001054252"/>
    </source>
</evidence>
<evidence type="ECO:0000259" key="3">
    <source>
        <dbReference type="PROSITE" id="PS50144"/>
    </source>
</evidence>
<dbReference type="CDD" id="cd00121">
    <property type="entry name" value="MATH"/>
    <property type="match status" value="1"/>
</dbReference>
<gene>
    <name evidence="4" type="ORF">SLEP1_g59031</name>
</gene>
<dbReference type="Pfam" id="PF22486">
    <property type="entry name" value="MATH_2"/>
    <property type="match status" value="1"/>
</dbReference>
<dbReference type="InterPro" id="IPR008974">
    <property type="entry name" value="TRAF-like"/>
</dbReference>
<dbReference type="AlphaFoldDB" id="A0AAV5MTM0"/>
<organism evidence="4 5">
    <name type="scientific">Rubroshorea leprosula</name>
    <dbReference type="NCBI Taxonomy" id="152421"/>
    <lineage>
        <taxon>Eukaryota</taxon>
        <taxon>Viridiplantae</taxon>
        <taxon>Streptophyta</taxon>
        <taxon>Embryophyta</taxon>
        <taxon>Tracheophyta</taxon>
        <taxon>Spermatophyta</taxon>
        <taxon>Magnoliopsida</taxon>
        <taxon>eudicotyledons</taxon>
        <taxon>Gunneridae</taxon>
        <taxon>Pentapetalae</taxon>
        <taxon>rosids</taxon>
        <taxon>malvids</taxon>
        <taxon>Malvales</taxon>
        <taxon>Dipterocarpaceae</taxon>
        <taxon>Rubroshorea</taxon>
    </lineage>
</organism>
<evidence type="ECO:0000313" key="4">
    <source>
        <dbReference type="EMBL" id="GKV52454.1"/>
    </source>
</evidence>
<dbReference type="InterPro" id="IPR002083">
    <property type="entry name" value="MATH/TRAF_dom"/>
</dbReference>
<sequence>MEVGTIKFTWKIKNFSKLDRHWHDSEVFSLRDYKWQIWLCANYKDKLVMCLEVPDDARTLPSGWCQNARWSLTVVSQIDKKLSITTASEGKFNAERDYECFLFIPHKELRDPGKGYLVEDTCIIEADVTVFEDVAFESQGLSKDTSNVAKEDPSQEKMNAFLAKISSSKNIWSKEEVEEALTLIENTYPANLNDPGRISKIRNAFDVLSSVDDYYITVEQKAELPTMKEKFNDLPDRAATATKDKNMCTNKEFVKMTLGRKLDRCLIEFKKAKEETEQQERSIVNLQLQAKVLLAQIEEAQKKEDNFSSKQKEMTKLSNDLKAELDVLEKQWPEYEAKMKAAEEEEKKVSTEWHKMKQFVLSLKTPFYSSDIKPCTM</sequence>
<dbReference type="PANTHER" id="PTHR46236:SF35">
    <property type="entry name" value="MATH DOMAIN-CONTAINING PROTEIN"/>
    <property type="match status" value="1"/>
</dbReference>
<feature type="domain" description="MATH" evidence="3">
    <location>
        <begin position="5"/>
        <end position="128"/>
    </location>
</feature>